<proteinExistence type="predicted"/>
<keyword evidence="2" id="KW-1185">Reference proteome</keyword>
<evidence type="ECO:0000313" key="2">
    <source>
        <dbReference type="Proteomes" id="UP000823775"/>
    </source>
</evidence>
<dbReference type="Proteomes" id="UP000823775">
    <property type="component" value="Unassembled WGS sequence"/>
</dbReference>
<name>A0ABS8VAY2_DATST</name>
<evidence type="ECO:0000313" key="1">
    <source>
        <dbReference type="EMBL" id="MCD9644208.1"/>
    </source>
</evidence>
<gene>
    <name evidence="1" type="ORF">HAX54_032356</name>
</gene>
<protein>
    <submittedName>
        <fullName evidence="1">Uncharacterized protein</fullName>
    </submittedName>
</protein>
<reference evidence="1 2" key="1">
    <citation type="journal article" date="2021" name="BMC Genomics">
        <title>Datura genome reveals duplications of psychoactive alkaloid biosynthetic genes and high mutation rate following tissue culture.</title>
        <authorList>
            <person name="Rajewski A."/>
            <person name="Carter-House D."/>
            <person name="Stajich J."/>
            <person name="Litt A."/>
        </authorList>
    </citation>
    <scope>NUCLEOTIDE SEQUENCE [LARGE SCALE GENOMIC DNA]</scope>
    <source>
        <strain evidence="1">AR-01</strain>
    </source>
</reference>
<sequence>MRVVSRPMAPFHDMPALRFSTLPRWSRAMLLCWCDKWRFIEAVLYAYMKIIYGVNVKNVNNKREGKVDPGSFK</sequence>
<organism evidence="1 2">
    <name type="scientific">Datura stramonium</name>
    <name type="common">Jimsonweed</name>
    <name type="synonym">Common thornapple</name>
    <dbReference type="NCBI Taxonomy" id="4076"/>
    <lineage>
        <taxon>Eukaryota</taxon>
        <taxon>Viridiplantae</taxon>
        <taxon>Streptophyta</taxon>
        <taxon>Embryophyta</taxon>
        <taxon>Tracheophyta</taxon>
        <taxon>Spermatophyta</taxon>
        <taxon>Magnoliopsida</taxon>
        <taxon>eudicotyledons</taxon>
        <taxon>Gunneridae</taxon>
        <taxon>Pentapetalae</taxon>
        <taxon>asterids</taxon>
        <taxon>lamiids</taxon>
        <taxon>Solanales</taxon>
        <taxon>Solanaceae</taxon>
        <taxon>Solanoideae</taxon>
        <taxon>Datureae</taxon>
        <taxon>Datura</taxon>
    </lineage>
</organism>
<dbReference type="EMBL" id="JACEIK010004102">
    <property type="protein sequence ID" value="MCD9644208.1"/>
    <property type="molecule type" value="Genomic_DNA"/>
</dbReference>
<feature type="non-terminal residue" evidence="1">
    <location>
        <position position="73"/>
    </location>
</feature>
<comment type="caution">
    <text evidence="1">The sequence shown here is derived from an EMBL/GenBank/DDBJ whole genome shotgun (WGS) entry which is preliminary data.</text>
</comment>
<accession>A0ABS8VAY2</accession>